<dbReference type="AlphaFoldDB" id="A0A9W8P8W0"/>
<feature type="compositionally biased region" description="Low complexity" evidence="1">
    <location>
        <begin position="128"/>
        <end position="140"/>
    </location>
</feature>
<feature type="compositionally biased region" description="Polar residues" evidence="1">
    <location>
        <begin position="117"/>
        <end position="127"/>
    </location>
</feature>
<evidence type="ECO:0000313" key="2">
    <source>
        <dbReference type="EMBL" id="KAJ3749326.1"/>
    </source>
</evidence>
<keyword evidence="3" id="KW-1185">Reference proteome</keyword>
<proteinExistence type="predicted"/>
<reference evidence="2 3" key="1">
    <citation type="journal article" date="2023" name="Proc. Natl. Acad. Sci. U.S.A.">
        <title>A global phylogenomic analysis of the shiitake genus Lentinula.</title>
        <authorList>
            <person name="Sierra-Patev S."/>
            <person name="Min B."/>
            <person name="Naranjo-Ortiz M."/>
            <person name="Looney B."/>
            <person name="Konkel Z."/>
            <person name="Slot J.C."/>
            <person name="Sakamoto Y."/>
            <person name="Steenwyk J.L."/>
            <person name="Rokas A."/>
            <person name="Carro J."/>
            <person name="Camarero S."/>
            <person name="Ferreira P."/>
            <person name="Molpeceres G."/>
            <person name="Ruiz-Duenas F.J."/>
            <person name="Serrano A."/>
            <person name="Henrissat B."/>
            <person name="Drula E."/>
            <person name="Hughes K.W."/>
            <person name="Mata J.L."/>
            <person name="Ishikawa N.K."/>
            <person name="Vargas-Isla R."/>
            <person name="Ushijima S."/>
            <person name="Smith C.A."/>
            <person name="Donoghue J."/>
            <person name="Ahrendt S."/>
            <person name="Andreopoulos W."/>
            <person name="He G."/>
            <person name="LaButti K."/>
            <person name="Lipzen A."/>
            <person name="Ng V."/>
            <person name="Riley R."/>
            <person name="Sandor L."/>
            <person name="Barry K."/>
            <person name="Martinez A.T."/>
            <person name="Xiao Y."/>
            <person name="Gibbons J.G."/>
            <person name="Terashima K."/>
            <person name="Grigoriev I.V."/>
            <person name="Hibbett D."/>
        </authorList>
    </citation>
    <scope>NUCLEOTIDE SEQUENCE [LARGE SCALE GENOMIC DNA]</scope>
    <source>
        <strain evidence="2 3">TFB7810</strain>
    </source>
</reference>
<protein>
    <submittedName>
        <fullName evidence="2">Uncharacterized protein</fullName>
    </submittedName>
</protein>
<accession>A0A9W8P8W0</accession>
<comment type="caution">
    <text evidence="2">The sequence shown here is derived from an EMBL/GenBank/DDBJ whole genome shotgun (WGS) entry which is preliminary data.</text>
</comment>
<dbReference type="EMBL" id="JANVFU010000002">
    <property type="protein sequence ID" value="KAJ3749326.1"/>
    <property type="molecule type" value="Genomic_DNA"/>
</dbReference>
<organism evidence="2 3">
    <name type="scientific">Lentinula detonsa</name>
    <dbReference type="NCBI Taxonomy" id="2804962"/>
    <lineage>
        <taxon>Eukaryota</taxon>
        <taxon>Fungi</taxon>
        <taxon>Dikarya</taxon>
        <taxon>Basidiomycota</taxon>
        <taxon>Agaricomycotina</taxon>
        <taxon>Agaricomycetes</taxon>
        <taxon>Agaricomycetidae</taxon>
        <taxon>Agaricales</taxon>
        <taxon>Marasmiineae</taxon>
        <taxon>Omphalotaceae</taxon>
        <taxon>Lentinula</taxon>
    </lineage>
</organism>
<name>A0A9W8P8W0_9AGAR</name>
<gene>
    <name evidence="2" type="ORF">DFH05DRAFT_1457151</name>
</gene>
<sequence length="287" mass="31518">MSTNPGRYNLRGQRQNDPAPPGDFDSAPSPEGNRPSVTDPAPAGPEVIMPSGHSHESFGPGEYEAPPPIQGVALNSDASIGNAPESVRGSFLADVPTNTAPSKVAEKDVGVQEPMPRTSTPRNTSRISNTGPGSNNNNSTLDSEQLREWRATESERIEAKVRAESAKTQEQILVRIAELQEQFDSEKRDHSRGIKDEPHNVHMDDATKEHIREVRPKRKIMSTYKPANLVAPESHVARLFVQLHETTPRHNYPDEEPDPEGGSSNNEEETRLKPIMEMGGAGKAKWM</sequence>
<evidence type="ECO:0000256" key="1">
    <source>
        <dbReference type="SAM" id="MobiDB-lite"/>
    </source>
</evidence>
<feature type="compositionally biased region" description="Polar residues" evidence="1">
    <location>
        <begin position="1"/>
        <end position="16"/>
    </location>
</feature>
<evidence type="ECO:0000313" key="3">
    <source>
        <dbReference type="Proteomes" id="UP001142393"/>
    </source>
</evidence>
<feature type="region of interest" description="Disordered" evidence="1">
    <location>
        <begin position="1"/>
        <end position="152"/>
    </location>
</feature>
<dbReference type="Proteomes" id="UP001142393">
    <property type="component" value="Unassembled WGS sequence"/>
</dbReference>
<feature type="region of interest" description="Disordered" evidence="1">
    <location>
        <begin position="243"/>
        <end position="287"/>
    </location>
</feature>